<dbReference type="EMBL" id="JAAEDH010000014">
    <property type="protein sequence ID" value="MBR0655985.1"/>
    <property type="molecule type" value="Genomic_DNA"/>
</dbReference>
<gene>
    <name evidence="8" type="ORF">GXW79_12960</name>
</gene>
<evidence type="ECO:0000313" key="9">
    <source>
        <dbReference type="Proteomes" id="UP001196068"/>
    </source>
</evidence>
<accession>A0AAF1K530</accession>
<dbReference type="InterPro" id="IPR003495">
    <property type="entry name" value="CobW/HypB/UreG_nucleotide-bd"/>
</dbReference>
<dbReference type="Pfam" id="PF02492">
    <property type="entry name" value="cobW"/>
    <property type="match status" value="1"/>
</dbReference>
<dbReference type="Gene3D" id="3.30.1220.10">
    <property type="entry name" value="CobW-like, C-terminal domain"/>
    <property type="match status" value="1"/>
</dbReference>
<evidence type="ECO:0000256" key="6">
    <source>
        <dbReference type="ARBA" id="ARBA00049117"/>
    </source>
</evidence>
<dbReference type="GO" id="GO:0000166">
    <property type="term" value="F:nucleotide binding"/>
    <property type="evidence" value="ECO:0007669"/>
    <property type="project" value="UniProtKB-KW"/>
</dbReference>
<protein>
    <submittedName>
        <fullName evidence="8">GTP-binding protein</fullName>
    </submittedName>
</protein>
<evidence type="ECO:0000256" key="4">
    <source>
        <dbReference type="ARBA" id="ARBA00034320"/>
    </source>
</evidence>
<keyword evidence="9" id="KW-1185">Reference proteome</keyword>
<keyword evidence="2" id="KW-0378">Hydrolase</keyword>
<comment type="caution">
    <text evidence="8">The sequence shown here is derived from an EMBL/GenBank/DDBJ whole genome shotgun (WGS) entry which is preliminary data.</text>
</comment>
<reference evidence="8" key="2">
    <citation type="journal article" date="2021" name="Syst. Appl. Microbiol.">
        <title>Roseomonas hellenica sp. nov., isolated from roots of wild-growing Alkanna tinctoria.</title>
        <authorList>
            <person name="Rat A."/>
            <person name="Naranjo H.D."/>
            <person name="Lebbe L."/>
            <person name="Cnockaert M."/>
            <person name="Krigas N."/>
            <person name="Grigoriadou K."/>
            <person name="Maloupa E."/>
            <person name="Willems A."/>
        </authorList>
    </citation>
    <scope>NUCLEOTIDE SEQUENCE</scope>
    <source>
        <strain evidence="8">LMG 28251</strain>
    </source>
</reference>
<dbReference type="AlphaFoldDB" id="A0AAF1K530"/>
<comment type="function">
    <text evidence="5">Zinc chaperone that directly transfers zinc cofactor to target proteins, thereby activating them. Zinc is transferred from the CXCC motif in the GTPase domain to the zinc binding site in target proteins in a process requiring GTP hydrolysis.</text>
</comment>
<dbReference type="CDD" id="cd03112">
    <property type="entry name" value="CobW-like"/>
    <property type="match status" value="1"/>
</dbReference>
<comment type="catalytic activity">
    <reaction evidence="6">
        <text>GTP + H2O = GDP + phosphate + H(+)</text>
        <dbReference type="Rhea" id="RHEA:19669"/>
        <dbReference type="ChEBI" id="CHEBI:15377"/>
        <dbReference type="ChEBI" id="CHEBI:15378"/>
        <dbReference type="ChEBI" id="CHEBI:37565"/>
        <dbReference type="ChEBI" id="CHEBI:43474"/>
        <dbReference type="ChEBI" id="CHEBI:58189"/>
    </reaction>
    <physiologicalReaction direction="left-to-right" evidence="6">
        <dbReference type="Rhea" id="RHEA:19670"/>
    </physiologicalReaction>
</comment>
<dbReference type="InterPro" id="IPR011629">
    <property type="entry name" value="CobW-like_C"/>
</dbReference>
<dbReference type="InterPro" id="IPR051316">
    <property type="entry name" value="Zinc-reg_GTPase_activator"/>
</dbReference>
<comment type="similarity">
    <text evidence="4">Belongs to the SIMIBI class G3E GTPase family. ZNG1 subfamily.</text>
</comment>
<reference evidence="8" key="1">
    <citation type="submission" date="2020-01" db="EMBL/GenBank/DDBJ databases">
        <authorList>
            <person name="Rat A."/>
        </authorList>
    </citation>
    <scope>NUCLEOTIDE SEQUENCE</scope>
    <source>
        <strain evidence="8">LMG 28251</strain>
    </source>
</reference>
<evidence type="ECO:0000256" key="1">
    <source>
        <dbReference type="ARBA" id="ARBA00022741"/>
    </source>
</evidence>
<dbReference type="Gene3D" id="3.40.50.300">
    <property type="entry name" value="P-loop containing nucleotide triphosphate hydrolases"/>
    <property type="match status" value="1"/>
</dbReference>
<dbReference type="SUPFAM" id="SSF52540">
    <property type="entry name" value="P-loop containing nucleoside triphosphate hydrolases"/>
    <property type="match status" value="1"/>
</dbReference>
<organism evidence="8 9">
    <name type="scientific">Plastoroseomonas arctica</name>
    <dbReference type="NCBI Taxonomy" id="1509237"/>
    <lineage>
        <taxon>Bacteria</taxon>
        <taxon>Pseudomonadati</taxon>
        <taxon>Pseudomonadota</taxon>
        <taxon>Alphaproteobacteria</taxon>
        <taxon>Acetobacterales</taxon>
        <taxon>Acetobacteraceae</taxon>
        <taxon>Plastoroseomonas</taxon>
    </lineage>
</organism>
<dbReference type="GO" id="GO:0005737">
    <property type="term" value="C:cytoplasm"/>
    <property type="evidence" value="ECO:0007669"/>
    <property type="project" value="TreeGrafter"/>
</dbReference>
<proteinExistence type="inferred from homology"/>
<dbReference type="Proteomes" id="UP001196068">
    <property type="component" value="Unassembled WGS sequence"/>
</dbReference>
<dbReference type="PANTHER" id="PTHR13748">
    <property type="entry name" value="COBW-RELATED"/>
    <property type="match status" value="1"/>
</dbReference>
<dbReference type="SUPFAM" id="SSF90002">
    <property type="entry name" value="Hypothetical protein YjiA, C-terminal domain"/>
    <property type="match status" value="1"/>
</dbReference>
<dbReference type="SMART" id="SM00833">
    <property type="entry name" value="CobW_C"/>
    <property type="match status" value="1"/>
</dbReference>
<dbReference type="GO" id="GO:0016787">
    <property type="term" value="F:hydrolase activity"/>
    <property type="evidence" value="ECO:0007669"/>
    <property type="project" value="UniProtKB-KW"/>
</dbReference>
<dbReference type="PANTHER" id="PTHR13748:SF62">
    <property type="entry name" value="COBW DOMAIN-CONTAINING PROTEIN"/>
    <property type="match status" value="1"/>
</dbReference>
<dbReference type="Pfam" id="PF07683">
    <property type="entry name" value="CobW_C"/>
    <property type="match status" value="1"/>
</dbReference>
<evidence type="ECO:0000256" key="5">
    <source>
        <dbReference type="ARBA" id="ARBA00045658"/>
    </source>
</evidence>
<evidence type="ECO:0000256" key="3">
    <source>
        <dbReference type="ARBA" id="ARBA00023186"/>
    </source>
</evidence>
<feature type="domain" description="CobW C-terminal" evidence="7">
    <location>
        <begin position="231"/>
        <end position="326"/>
    </location>
</feature>
<evidence type="ECO:0000313" key="8">
    <source>
        <dbReference type="EMBL" id="MBR0655985.1"/>
    </source>
</evidence>
<dbReference type="InterPro" id="IPR027417">
    <property type="entry name" value="P-loop_NTPase"/>
</dbReference>
<dbReference type="InterPro" id="IPR036627">
    <property type="entry name" value="CobW-likC_sf"/>
</dbReference>
<dbReference type="RefSeq" id="WP_211874828.1">
    <property type="nucleotide sequence ID" value="NZ_JAAEDH010000014.1"/>
</dbReference>
<evidence type="ECO:0000256" key="2">
    <source>
        <dbReference type="ARBA" id="ARBA00022801"/>
    </source>
</evidence>
<sequence>MSTPVTLITGFLGAGKTTLLNRLLKHPDLAETAVLINEFGDVGLDHLLVETLDDTTMLLAAGCLCCTIRGDLHKALMDLTARIESGQPIRRVMIETTGLADPAPILHTLMSDPVLLRRFRLDGVITLIDATNAMHTLDAHPEALKQAAVADRIILTKTDLGPDTAPLRTRLADLNPHAPILAADAEPAALLDLGPFQLNAKLPDVAHWLGHEAGHAHHHHHHDRNRHDAHIHSFTLRYDQPLTLDAVASFLEMLVTTRGDALLRVKAILNIQGEDRPTVLHGVQHIFHPPIRLSAWPDGDDRSSRFVFIVKDLTRETVERGLAAFIEAA</sequence>
<keyword evidence="3" id="KW-0143">Chaperone</keyword>
<name>A0AAF1K530_9PROT</name>
<evidence type="ECO:0000259" key="7">
    <source>
        <dbReference type="SMART" id="SM00833"/>
    </source>
</evidence>
<keyword evidence="1" id="KW-0547">Nucleotide-binding</keyword>